<comment type="caution">
    <text evidence="4">The sequence shown here is derived from an EMBL/GenBank/DDBJ whole genome shotgun (WGS) entry which is preliminary data.</text>
</comment>
<gene>
    <name evidence="4" type="ORF">AQJ91_33795</name>
</gene>
<keyword evidence="2" id="KW-0812">Transmembrane</keyword>
<feature type="region of interest" description="Disordered" evidence="1">
    <location>
        <begin position="125"/>
        <end position="168"/>
    </location>
</feature>
<dbReference type="Pfam" id="PF01757">
    <property type="entry name" value="Acyl_transf_3"/>
    <property type="match status" value="1"/>
</dbReference>
<accession>A0A117RYM1</accession>
<feature type="domain" description="Acyltransferase 3" evidence="3">
    <location>
        <begin position="20"/>
        <end position="130"/>
    </location>
</feature>
<dbReference type="AlphaFoldDB" id="A0A117RYM1"/>
<evidence type="ECO:0000256" key="1">
    <source>
        <dbReference type="SAM" id="MobiDB-lite"/>
    </source>
</evidence>
<keyword evidence="5" id="KW-1185">Reference proteome</keyword>
<feature type="compositionally biased region" description="Basic residues" evidence="1">
    <location>
        <begin position="158"/>
        <end position="168"/>
    </location>
</feature>
<keyword evidence="2" id="KW-1133">Transmembrane helix</keyword>
<proteinExistence type="predicted"/>
<protein>
    <recommendedName>
        <fullName evidence="3">Acyltransferase 3 domain-containing protein</fullName>
    </recommendedName>
</protein>
<sequence length="168" mass="19002">MQESPWETEQPTRTTRQLTYIAAARLLPSFCILASHLSFEKVFKDPGVQDVYYRIFNPSGFNAVSFFIVLSGFILTWISANRPPDRGFVARRLLRILPVHFLTWAVVVCAFGTMTGGRSPSWFAPDPLPTAAASRPPEQSSTTTPPRSSSDLRLWDLHRKRTQRPGHQ</sequence>
<evidence type="ECO:0000313" key="5">
    <source>
        <dbReference type="Proteomes" id="UP000053260"/>
    </source>
</evidence>
<evidence type="ECO:0000259" key="3">
    <source>
        <dbReference type="Pfam" id="PF01757"/>
    </source>
</evidence>
<dbReference type="OrthoDB" id="9796461at2"/>
<feature type="transmembrane region" description="Helical" evidence="2">
    <location>
        <begin position="92"/>
        <end position="114"/>
    </location>
</feature>
<keyword evidence="2" id="KW-0472">Membrane</keyword>
<reference evidence="4 5" key="1">
    <citation type="submission" date="2015-10" db="EMBL/GenBank/DDBJ databases">
        <title>Draft genome sequence of Streptomyces sp. RV15, isolated from a marine sponge.</title>
        <authorList>
            <person name="Ruckert C."/>
            <person name="Abdelmohsen U.R."/>
            <person name="Winkler A."/>
            <person name="Hentschel U."/>
            <person name="Kalinowski J."/>
            <person name="Kampfer P."/>
            <person name="Glaeser S."/>
        </authorList>
    </citation>
    <scope>NUCLEOTIDE SEQUENCE [LARGE SCALE GENOMIC DNA]</scope>
    <source>
        <strain evidence="4 5">RV15</strain>
    </source>
</reference>
<name>A0A117RYM1_9ACTN</name>
<feature type="compositionally biased region" description="Low complexity" evidence="1">
    <location>
        <begin position="134"/>
        <end position="149"/>
    </location>
</feature>
<evidence type="ECO:0000313" key="4">
    <source>
        <dbReference type="EMBL" id="KUO16747.1"/>
    </source>
</evidence>
<dbReference type="GO" id="GO:0016747">
    <property type="term" value="F:acyltransferase activity, transferring groups other than amino-acyl groups"/>
    <property type="evidence" value="ECO:0007669"/>
    <property type="project" value="InterPro"/>
</dbReference>
<dbReference type="Proteomes" id="UP000053260">
    <property type="component" value="Unassembled WGS sequence"/>
</dbReference>
<dbReference type="InterPro" id="IPR002656">
    <property type="entry name" value="Acyl_transf_3_dom"/>
</dbReference>
<dbReference type="EMBL" id="LMXB01000083">
    <property type="protein sequence ID" value="KUO16747.1"/>
    <property type="molecule type" value="Genomic_DNA"/>
</dbReference>
<feature type="transmembrane region" description="Helical" evidence="2">
    <location>
        <begin position="59"/>
        <end position="80"/>
    </location>
</feature>
<dbReference type="RefSeq" id="WP_067029245.1">
    <property type="nucleotide sequence ID" value="NZ_KQ949102.1"/>
</dbReference>
<dbReference type="STRING" id="909626.AQJ91_33795"/>
<feature type="transmembrane region" description="Helical" evidence="2">
    <location>
        <begin position="20"/>
        <end position="39"/>
    </location>
</feature>
<evidence type="ECO:0000256" key="2">
    <source>
        <dbReference type="SAM" id="Phobius"/>
    </source>
</evidence>
<organism evidence="4 5">
    <name type="scientific">Streptomyces dysideae</name>
    <dbReference type="NCBI Taxonomy" id="909626"/>
    <lineage>
        <taxon>Bacteria</taxon>
        <taxon>Bacillati</taxon>
        <taxon>Actinomycetota</taxon>
        <taxon>Actinomycetes</taxon>
        <taxon>Kitasatosporales</taxon>
        <taxon>Streptomycetaceae</taxon>
        <taxon>Streptomyces</taxon>
    </lineage>
</organism>